<protein>
    <recommendedName>
        <fullName evidence="4">Selenoprotein F/M domain-containing protein</fullName>
    </recommendedName>
</protein>
<feature type="chain" id="PRO_5003192556" description="Selenoprotein F/M domain-containing protein" evidence="1">
    <location>
        <begin position="21"/>
        <end position="143"/>
    </location>
</feature>
<feature type="signal peptide" evidence="1">
    <location>
        <begin position="1"/>
        <end position="20"/>
    </location>
</feature>
<proteinExistence type="predicted"/>
<dbReference type="OrthoDB" id="10390148at2759"/>
<dbReference type="AlphaFoldDB" id="E4X1F7"/>
<sequence>MRRFLLFLSLFAINLVTVSSEKVTSKNSAKKRKKRNKPPPEETEIACAWLEGCADCNIWLPDFVKSELELWQNFGFKDKRGSSKLLLKFHNSLKVNAQNVPEHKLITLLKSQGFYRKQQLEEEITQDQAKAPYIKYKWPKEEL</sequence>
<evidence type="ECO:0000313" key="3">
    <source>
        <dbReference type="Proteomes" id="UP000001307"/>
    </source>
</evidence>
<keyword evidence="1" id="KW-0732">Signal</keyword>
<dbReference type="InParanoid" id="E4X1F7"/>
<evidence type="ECO:0000256" key="1">
    <source>
        <dbReference type="SAM" id="SignalP"/>
    </source>
</evidence>
<name>E4X1F7_OIKDI</name>
<accession>E4X1F7</accession>
<organism evidence="2">
    <name type="scientific">Oikopleura dioica</name>
    <name type="common">Tunicate</name>
    <dbReference type="NCBI Taxonomy" id="34765"/>
    <lineage>
        <taxon>Eukaryota</taxon>
        <taxon>Metazoa</taxon>
        <taxon>Chordata</taxon>
        <taxon>Tunicata</taxon>
        <taxon>Appendicularia</taxon>
        <taxon>Copelata</taxon>
        <taxon>Oikopleuridae</taxon>
        <taxon>Oikopleura</taxon>
    </lineage>
</organism>
<keyword evidence="3" id="KW-1185">Reference proteome</keyword>
<gene>
    <name evidence="2" type="ORF">GSOID_T00016092001</name>
</gene>
<evidence type="ECO:0008006" key="4">
    <source>
        <dbReference type="Google" id="ProtNLM"/>
    </source>
</evidence>
<evidence type="ECO:0000313" key="2">
    <source>
        <dbReference type="EMBL" id="CBY23637.1"/>
    </source>
</evidence>
<dbReference type="Proteomes" id="UP000001307">
    <property type="component" value="Unassembled WGS sequence"/>
</dbReference>
<dbReference type="EMBL" id="FN653021">
    <property type="protein sequence ID" value="CBY23637.1"/>
    <property type="molecule type" value="Genomic_DNA"/>
</dbReference>
<reference evidence="2" key="1">
    <citation type="journal article" date="2010" name="Science">
        <title>Plasticity of animal genome architecture unmasked by rapid evolution of a pelagic tunicate.</title>
        <authorList>
            <person name="Denoeud F."/>
            <person name="Henriet S."/>
            <person name="Mungpakdee S."/>
            <person name="Aury J.M."/>
            <person name="Da Silva C."/>
            <person name="Brinkmann H."/>
            <person name="Mikhaleva J."/>
            <person name="Olsen L.C."/>
            <person name="Jubin C."/>
            <person name="Canestro C."/>
            <person name="Bouquet J.M."/>
            <person name="Danks G."/>
            <person name="Poulain J."/>
            <person name="Campsteijn C."/>
            <person name="Adamski M."/>
            <person name="Cross I."/>
            <person name="Yadetie F."/>
            <person name="Muffato M."/>
            <person name="Louis A."/>
            <person name="Butcher S."/>
            <person name="Tsagkogeorga G."/>
            <person name="Konrad A."/>
            <person name="Singh S."/>
            <person name="Jensen M.F."/>
            <person name="Cong E.H."/>
            <person name="Eikeseth-Otteraa H."/>
            <person name="Noel B."/>
            <person name="Anthouard V."/>
            <person name="Porcel B.M."/>
            <person name="Kachouri-Lafond R."/>
            <person name="Nishino A."/>
            <person name="Ugolini M."/>
            <person name="Chourrout P."/>
            <person name="Nishida H."/>
            <person name="Aasland R."/>
            <person name="Huzurbazar S."/>
            <person name="Westhof E."/>
            <person name="Delsuc F."/>
            <person name="Lehrach H."/>
            <person name="Reinhardt R."/>
            <person name="Weissenbach J."/>
            <person name="Roy S.W."/>
            <person name="Artiguenave F."/>
            <person name="Postlethwait J.H."/>
            <person name="Manak J.R."/>
            <person name="Thompson E.M."/>
            <person name="Jaillon O."/>
            <person name="Du Pasquier L."/>
            <person name="Boudinot P."/>
            <person name="Liberles D.A."/>
            <person name="Volff J.N."/>
            <person name="Philippe H."/>
            <person name="Lenhard B."/>
            <person name="Roest Crollius H."/>
            <person name="Wincker P."/>
            <person name="Chourrout D."/>
        </authorList>
    </citation>
    <scope>NUCLEOTIDE SEQUENCE [LARGE SCALE GENOMIC DNA]</scope>
</reference>